<evidence type="ECO:0000313" key="3">
    <source>
        <dbReference type="Proteomes" id="UP001360560"/>
    </source>
</evidence>
<evidence type="ECO:0000313" key="2">
    <source>
        <dbReference type="EMBL" id="GMM36486.1"/>
    </source>
</evidence>
<comment type="caution">
    <text evidence="2">The sequence shown here is derived from an EMBL/GenBank/DDBJ whole genome shotgun (WGS) entry which is preliminary data.</text>
</comment>
<feature type="compositionally biased region" description="Polar residues" evidence="1">
    <location>
        <begin position="110"/>
        <end position="120"/>
    </location>
</feature>
<dbReference type="EMBL" id="BTFZ01000011">
    <property type="protein sequence ID" value="GMM36486.1"/>
    <property type="molecule type" value="Genomic_DNA"/>
</dbReference>
<keyword evidence="3" id="KW-1185">Reference proteome</keyword>
<reference evidence="2 3" key="1">
    <citation type="journal article" date="2023" name="Elife">
        <title>Identification of key yeast species and microbe-microbe interactions impacting larval growth of Drosophila in the wild.</title>
        <authorList>
            <person name="Mure A."/>
            <person name="Sugiura Y."/>
            <person name="Maeda R."/>
            <person name="Honda K."/>
            <person name="Sakurai N."/>
            <person name="Takahashi Y."/>
            <person name="Watada M."/>
            <person name="Katoh T."/>
            <person name="Gotoh A."/>
            <person name="Gotoh Y."/>
            <person name="Taniguchi I."/>
            <person name="Nakamura K."/>
            <person name="Hayashi T."/>
            <person name="Katayama T."/>
            <person name="Uemura T."/>
            <person name="Hattori Y."/>
        </authorList>
    </citation>
    <scope>NUCLEOTIDE SEQUENCE [LARGE SCALE GENOMIC DNA]</scope>
    <source>
        <strain evidence="2 3">SC-9</strain>
    </source>
</reference>
<evidence type="ECO:0000256" key="1">
    <source>
        <dbReference type="SAM" id="MobiDB-lite"/>
    </source>
</evidence>
<organism evidence="2 3">
    <name type="scientific">Saccharomycopsis crataegensis</name>
    <dbReference type="NCBI Taxonomy" id="43959"/>
    <lineage>
        <taxon>Eukaryota</taxon>
        <taxon>Fungi</taxon>
        <taxon>Dikarya</taxon>
        <taxon>Ascomycota</taxon>
        <taxon>Saccharomycotina</taxon>
        <taxon>Saccharomycetes</taxon>
        <taxon>Saccharomycopsidaceae</taxon>
        <taxon>Saccharomycopsis</taxon>
    </lineage>
</organism>
<sequence length="550" mass="62990">MPSKANVKKRFSKAAVLDEGDLILLNDDRNYIDLNSSSFPVNVSTSTSSDLSRNNELKEDHEIGLSYNISIHRTNSGNESEQDFDPQSLPAILLENNSHDIIQDSKSRTDGSISPASDNGTEPKVTLSKKRSIMRWASKDYNSSLKKLDIISAHQQQRENKLKCQNFQDESATKHRCKIFKFLGKKTSNRLSFALPDFKLQEIEKLITVLDNFDKSFGAAEQQEKSVSKKASFESSSLLSGRSFPDIESRFQEYHSRNLDIGAKVRQSLEMSELSDLSYDLIIEHERGLILFGYPLFSKNTLVQPVDPYPFINQYNKTINIAQDSAAAGCFAYDMKLYPIDANKWEWKWDKWYVLMLDHDIDDQGWIYSGLTFSNRHWRGKYRFGNSVRKRFWIRIKEKKLGNSLCKEILSVSCTGKNINKDGSGHLMPSPSHATNIDSGSNPFRDIQNFFDELHGFRLDRLKIEFIIATFFDNNASPHVRNLRQQLLGDENYFEEMLNSLVFPESLRILRDKFVTVSTNQIEKNDIMINDQSDSVGGLATAFLLKLDSR</sequence>
<gene>
    <name evidence="2" type="ORF">DASC09_038110</name>
</gene>
<dbReference type="Proteomes" id="UP001360560">
    <property type="component" value="Unassembled WGS sequence"/>
</dbReference>
<dbReference type="RefSeq" id="XP_064853482.1">
    <property type="nucleotide sequence ID" value="XM_064997410.1"/>
</dbReference>
<protein>
    <submittedName>
        <fullName evidence="2">Spo73 protein</fullName>
    </submittedName>
</protein>
<dbReference type="AlphaFoldDB" id="A0AAV5QPF6"/>
<accession>A0AAV5QPF6</accession>
<proteinExistence type="predicted"/>
<feature type="region of interest" description="Disordered" evidence="1">
    <location>
        <begin position="103"/>
        <end position="126"/>
    </location>
</feature>
<name>A0AAV5QPF6_9ASCO</name>
<dbReference type="GeneID" id="90074461"/>